<sequence length="331" mass="34652">MPIRRAPAALATALLTAAALATTTATPAGAGATAPADAAALAGATAPVSANAAVFPPLRKHLIASYDFEHPVRGDAARERDLGRSGTVIDLVNGGAAMRVRDGRGHAVQLGQRTPDAPSADDWKAGVYSASGVRSLRAFGSARGATVMGWFKMTGTNPSPNSNTARPDDTYNAVGLAGLLTGDSEGHAVRALLEVIEVSGTLRVVALGRRLDGGASQTFAADEDWRSVLPQNTWVHLAATFDYDTGRMALYKNGRPLPGFLTVGGDPWKLEGAPEPDAASSTVPRGIKIGGSYPQNTREGNPCNCRMDGLMFLDRTISDREARLQYRFAGR</sequence>
<dbReference type="SUPFAM" id="SSF49899">
    <property type="entry name" value="Concanavalin A-like lectins/glucanases"/>
    <property type="match status" value="1"/>
</dbReference>
<dbReference type="Gene3D" id="2.60.120.200">
    <property type="match status" value="1"/>
</dbReference>
<name>A0ABW2CYC7_9ACTN</name>
<gene>
    <name evidence="2" type="ORF">ACFQKB_44230</name>
</gene>
<evidence type="ECO:0000256" key="1">
    <source>
        <dbReference type="SAM" id="SignalP"/>
    </source>
</evidence>
<feature type="chain" id="PRO_5047147267" description="Concanavalin A-like lectin/glucanases superfamily protein" evidence="1">
    <location>
        <begin position="31"/>
        <end position="331"/>
    </location>
</feature>
<keyword evidence="3" id="KW-1185">Reference proteome</keyword>
<accession>A0ABW2CYC7</accession>
<feature type="signal peptide" evidence="1">
    <location>
        <begin position="1"/>
        <end position="30"/>
    </location>
</feature>
<dbReference type="RefSeq" id="WP_378047512.1">
    <property type="nucleotide sequence ID" value="NZ_JBHSXE010000001.1"/>
</dbReference>
<organism evidence="2 3">
    <name type="scientific">Actinomadura yumaensis</name>
    <dbReference type="NCBI Taxonomy" id="111807"/>
    <lineage>
        <taxon>Bacteria</taxon>
        <taxon>Bacillati</taxon>
        <taxon>Actinomycetota</taxon>
        <taxon>Actinomycetes</taxon>
        <taxon>Streptosporangiales</taxon>
        <taxon>Thermomonosporaceae</taxon>
        <taxon>Actinomadura</taxon>
    </lineage>
</organism>
<dbReference type="InterPro" id="IPR013320">
    <property type="entry name" value="ConA-like_dom_sf"/>
</dbReference>
<evidence type="ECO:0008006" key="4">
    <source>
        <dbReference type="Google" id="ProtNLM"/>
    </source>
</evidence>
<reference evidence="3" key="1">
    <citation type="journal article" date="2019" name="Int. J. Syst. Evol. Microbiol.">
        <title>The Global Catalogue of Microorganisms (GCM) 10K type strain sequencing project: providing services to taxonomists for standard genome sequencing and annotation.</title>
        <authorList>
            <consortium name="The Broad Institute Genomics Platform"/>
            <consortium name="The Broad Institute Genome Sequencing Center for Infectious Disease"/>
            <person name="Wu L."/>
            <person name="Ma J."/>
        </authorList>
    </citation>
    <scope>NUCLEOTIDE SEQUENCE [LARGE SCALE GENOMIC DNA]</scope>
    <source>
        <strain evidence="3">JCM 3369</strain>
    </source>
</reference>
<dbReference type="Proteomes" id="UP001596380">
    <property type="component" value="Unassembled WGS sequence"/>
</dbReference>
<keyword evidence="1" id="KW-0732">Signal</keyword>
<dbReference type="EMBL" id="JBHSXS010000061">
    <property type="protein sequence ID" value="MFC6886837.1"/>
    <property type="molecule type" value="Genomic_DNA"/>
</dbReference>
<evidence type="ECO:0000313" key="2">
    <source>
        <dbReference type="EMBL" id="MFC6886837.1"/>
    </source>
</evidence>
<proteinExistence type="predicted"/>
<protein>
    <recommendedName>
        <fullName evidence="4">Concanavalin A-like lectin/glucanases superfamily protein</fullName>
    </recommendedName>
</protein>
<comment type="caution">
    <text evidence="2">The sequence shown here is derived from an EMBL/GenBank/DDBJ whole genome shotgun (WGS) entry which is preliminary data.</text>
</comment>
<evidence type="ECO:0000313" key="3">
    <source>
        <dbReference type="Proteomes" id="UP001596380"/>
    </source>
</evidence>